<dbReference type="EMBL" id="JACNIG010000116">
    <property type="protein sequence ID" value="MBC8431145.1"/>
    <property type="molecule type" value="Genomic_DNA"/>
</dbReference>
<accession>A0A8J6P1H8</accession>
<comment type="caution">
    <text evidence="1">The sequence shown here is derived from an EMBL/GenBank/DDBJ whole genome shotgun (WGS) entry which is preliminary data.</text>
</comment>
<evidence type="ECO:0000313" key="1">
    <source>
        <dbReference type="EMBL" id="MBC8431145.1"/>
    </source>
</evidence>
<dbReference type="AlphaFoldDB" id="A0A8J6P1H8"/>
<organism evidence="1 2">
    <name type="scientific">Candidatus Desulfatibia vada</name>
    <dbReference type="NCBI Taxonomy" id="2841696"/>
    <lineage>
        <taxon>Bacteria</taxon>
        <taxon>Pseudomonadati</taxon>
        <taxon>Thermodesulfobacteriota</taxon>
        <taxon>Desulfobacteria</taxon>
        <taxon>Desulfobacterales</taxon>
        <taxon>Desulfobacterales incertae sedis</taxon>
        <taxon>Candidatus Desulfatibia</taxon>
    </lineage>
</organism>
<reference evidence="1 2" key="1">
    <citation type="submission" date="2020-08" db="EMBL/GenBank/DDBJ databases">
        <title>Bridging the membrane lipid divide: bacteria of the FCB group superphylum have the potential to synthesize archaeal ether lipids.</title>
        <authorList>
            <person name="Villanueva L."/>
            <person name="Von Meijenfeldt F.A.B."/>
            <person name="Westbye A.B."/>
            <person name="Yadav S."/>
            <person name="Hopmans E.C."/>
            <person name="Dutilh B.E."/>
            <person name="Sinninghe Damste J.S."/>
        </authorList>
    </citation>
    <scope>NUCLEOTIDE SEQUENCE [LARGE SCALE GENOMIC DNA]</scope>
    <source>
        <strain evidence="1">NIOZ-UU17</strain>
    </source>
</reference>
<sequence>MNETGLAMLESYFQHQTDLAQKECKMQCPDDCSAPGCRLDEVIVEATLFDLVRLSLVLNTPVSSLFLQHCHLGLQSCEQNLRYHRLLIKLKKPCHFFEKTRCTVHGSKPLACVLFPEYHQIKGLVPELVKSTIFRKFKCLKGDILIPDQRSTALKTLRKMSSREEALSGFFLFETPRYIIDSKPLTKQLKKENPHKKPIALKAYDRLINAKLKPTGLIDSINGKIARLDTRAGMESLFEKLKDDDLMKQLLEKRASPEIIYKFKGNSLKRLKRRLQPSEFYFR</sequence>
<evidence type="ECO:0008006" key="3">
    <source>
        <dbReference type="Google" id="ProtNLM"/>
    </source>
</evidence>
<name>A0A8J6P1H8_9BACT</name>
<dbReference type="Proteomes" id="UP000605201">
    <property type="component" value="Unassembled WGS sequence"/>
</dbReference>
<protein>
    <recommendedName>
        <fullName evidence="3">YkgJ family cysteine cluster protein</fullName>
    </recommendedName>
</protein>
<gene>
    <name evidence="1" type="ORF">H8D96_04425</name>
</gene>
<evidence type="ECO:0000313" key="2">
    <source>
        <dbReference type="Proteomes" id="UP000605201"/>
    </source>
</evidence>
<proteinExistence type="predicted"/>